<evidence type="ECO:0000259" key="1">
    <source>
        <dbReference type="PROSITE" id="PS51186"/>
    </source>
</evidence>
<dbReference type="KEGG" id="cmet:K6K41_21985"/>
<evidence type="ECO:0000313" key="3">
    <source>
        <dbReference type="Proteomes" id="UP000825701"/>
    </source>
</evidence>
<dbReference type="InterPro" id="IPR024035">
    <property type="entry name" value="MSMEG_0567_GNAT"/>
</dbReference>
<dbReference type="InterPro" id="IPR000182">
    <property type="entry name" value="GNAT_dom"/>
</dbReference>
<dbReference type="InterPro" id="IPR016181">
    <property type="entry name" value="Acyl_CoA_acyltransferase"/>
</dbReference>
<feature type="domain" description="N-acetyltransferase" evidence="1">
    <location>
        <begin position="14"/>
        <end position="160"/>
    </location>
</feature>
<dbReference type="RefSeq" id="WP_261402456.1">
    <property type="nucleotide sequence ID" value="NZ_CP081869.1"/>
</dbReference>
<evidence type="ECO:0000313" key="2">
    <source>
        <dbReference type="EMBL" id="QZN99393.1"/>
    </source>
</evidence>
<organism evidence="2 3">
    <name type="scientific">Chenggangzhangella methanolivorans</name>
    <dbReference type="NCBI Taxonomy" id="1437009"/>
    <lineage>
        <taxon>Bacteria</taxon>
        <taxon>Pseudomonadati</taxon>
        <taxon>Pseudomonadota</taxon>
        <taxon>Alphaproteobacteria</taxon>
        <taxon>Hyphomicrobiales</taxon>
        <taxon>Methylopilaceae</taxon>
        <taxon>Chenggangzhangella</taxon>
    </lineage>
</organism>
<gene>
    <name evidence="2" type="ORF">K6K41_21985</name>
</gene>
<sequence>MIFEPFAPFVSSEFQLKYVTEAWERREAAALRREVFCREQKIFETDDRDAIDEAATTIVGLSSHTLAFEAVVGTVRIHEETPGLWWGSRLAVAKPYRRIGALGPGLIRLAVSSAHARGCTTFLAHVQAANAMLFQRLHWDVVEPIDLHGRPHFLMRADLAHYPAFATPETGFRAFRRAEAA</sequence>
<dbReference type="Proteomes" id="UP000825701">
    <property type="component" value="Chromosome"/>
</dbReference>
<dbReference type="NCBIfam" id="TIGR04045">
    <property type="entry name" value="MSMEG_0567_GNAT"/>
    <property type="match status" value="1"/>
</dbReference>
<dbReference type="EMBL" id="CP081869">
    <property type="protein sequence ID" value="QZN99393.1"/>
    <property type="molecule type" value="Genomic_DNA"/>
</dbReference>
<name>A0A9E6R9P1_9HYPH</name>
<dbReference type="Gene3D" id="3.40.630.30">
    <property type="match status" value="1"/>
</dbReference>
<dbReference type="GO" id="GO:0016747">
    <property type="term" value="F:acyltransferase activity, transferring groups other than amino-acyl groups"/>
    <property type="evidence" value="ECO:0007669"/>
    <property type="project" value="InterPro"/>
</dbReference>
<dbReference type="SUPFAM" id="SSF55729">
    <property type="entry name" value="Acyl-CoA N-acyltransferases (Nat)"/>
    <property type="match status" value="1"/>
</dbReference>
<proteinExistence type="predicted"/>
<protein>
    <submittedName>
        <fullName evidence="2">Histone acetyltransferase</fullName>
    </submittedName>
</protein>
<keyword evidence="3" id="KW-1185">Reference proteome</keyword>
<dbReference type="PROSITE" id="PS51186">
    <property type="entry name" value="GNAT"/>
    <property type="match status" value="1"/>
</dbReference>
<accession>A0A9E6R9P1</accession>
<dbReference type="AlphaFoldDB" id="A0A9E6R9P1"/>
<dbReference type="Pfam" id="PF00583">
    <property type="entry name" value="Acetyltransf_1"/>
    <property type="match status" value="1"/>
</dbReference>
<reference evidence="2" key="1">
    <citation type="submission" date="2021-08" db="EMBL/GenBank/DDBJ databases">
        <authorList>
            <person name="Zhang H."/>
            <person name="Xu M."/>
            <person name="Yu Z."/>
            <person name="Yang L."/>
            <person name="Cai Y."/>
        </authorList>
    </citation>
    <scope>NUCLEOTIDE SEQUENCE</scope>
    <source>
        <strain evidence="2">CHL1</strain>
    </source>
</reference>